<dbReference type="Proteomes" id="UP000239706">
    <property type="component" value="Unassembled WGS sequence"/>
</dbReference>
<protein>
    <submittedName>
        <fullName evidence="4">N-acetylmuramoyl-L-alanine amidase LytC</fullName>
        <ecNumber evidence="4">3.5.1.28</ecNumber>
    </submittedName>
</protein>
<dbReference type="Pfam" id="PF13205">
    <property type="entry name" value="Big_5"/>
    <property type="match status" value="1"/>
</dbReference>
<comment type="caution">
    <text evidence="4">The sequence shown here is derived from an EMBL/GenBank/DDBJ whole genome shotgun (WGS) entry which is preliminary data.</text>
</comment>
<name>A0A2T0BAE4_9CLOT</name>
<dbReference type="InterPro" id="IPR011081">
    <property type="entry name" value="Big_4"/>
</dbReference>
<evidence type="ECO:0000256" key="1">
    <source>
        <dbReference type="ARBA" id="ARBA00022729"/>
    </source>
</evidence>
<dbReference type="EMBL" id="PVXO01000002">
    <property type="protein sequence ID" value="PRR80860.1"/>
    <property type="molecule type" value="Genomic_DNA"/>
</dbReference>
<evidence type="ECO:0000313" key="4">
    <source>
        <dbReference type="EMBL" id="PRR80860.1"/>
    </source>
</evidence>
<dbReference type="Gene3D" id="3.40.630.40">
    <property type="entry name" value="Zn-dependent exopeptidases"/>
    <property type="match status" value="2"/>
</dbReference>
<evidence type="ECO:0000259" key="3">
    <source>
        <dbReference type="SMART" id="SM00646"/>
    </source>
</evidence>
<accession>A0A2T0BAE4</accession>
<feature type="domain" description="MurNAc-LAA" evidence="3">
    <location>
        <begin position="479"/>
        <end position="589"/>
    </location>
</feature>
<reference evidence="4 5" key="1">
    <citation type="submission" date="2018-03" db="EMBL/GenBank/DDBJ databases">
        <title>Genome sequence of Clostridium liquoris DSM 100320.</title>
        <authorList>
            <person name="Poehlein A."/>
            <person name="Daniel R."/>
        </authorList>
    </citation>
    <scope>NUCLEOTIDE SEQUENCE [LARGE SCALE GENOMIC DNA]</scope>
    <source>
        <strain evidence="4 5">DSM 100320</strain>
    </source>
</reference>
<dbReference type="InterPro" id="IPR014755">
    <property type="entry name" value="Cu-Rt/internalin_Ig-like"/>
</dbReference>
<dbReference type="PANTHER" id="PTHR30404:SF0">
    <property type="entry name" value="N-ACETYLMURAMOYL-L-ALANINE AMIDASE AMIC"/>
    <property type="match status" value="1"/>
</dbReference>
<dbReference type="CDD" id="cd02696">
    <property type="entry name" value="MurNAc-LAA"/>
    <property type="match status" value="2"/>
</dbReference>
<dbReference type="AlphaFoldDB" id="A0A2T0BAE4"/>
<gene>
    <name evidence="4" type="primary">lytC_1</name>
    <name evidence="4" type="ORF">CLLI_00450</name>
</gene>
<dbReference type="InterPro" id="IPR002508">
    <property type="entry name" value="MurNAc-LAA_cat"/>
</dbReference>
<dbReference type="EC" id="3.5.1.28" evidence="4"/>
<dbReference type="GO" id="GO:0009253">
    <property type="term" value="P:peptidoglycan catabolic process"/>
    <property type="evidence" value="ECO:0007669"/>
    <property type="project" value="InterPro"/>
</dbReference>
<dbReference type="InterPro" id="IPR050695">
    <property type="entry name" value="N-acetylmuramoyl_amidase_3"/>
</dbReference>
<keyword evidence="2 4" id="KW-0378">Hydrolase</keyword>
<keyword evidence="5" id="KW-1185">Reference proteome</keyword>
<dbReference type="Pfam" id="PF07532">
    <property type="entry name" value="Big_4"/>
    <property type="match status" value="1"/>
</dbReference>
<evidence type="ECO:0000256" key="2">
    <source>
        <dbReference type="ARBA" id="ARBA00022801"/>
    </source>
</evidence>
<dbReference type="GO" id="GO:0030288">
    <property type="term" value="C:outer membrane-bounded periplasmic space"/>
    <property type="evidence" value="ECO:0007669"/>
    <property type="project" value="TreeGrafter"/>
</dbReference>
<dbReference type="PANTHER" id="PTHR30404">
    <property type="entry name" value="N-ACETYLMURAMOYL-L-ALANINE AMIDASE"/>
    <property type="match status" value="1"/>
</dbReference>
<organism evidence="4 5">
    <name type="scientific">Clostridium liquoris</name>
    <dbReference type="NCBI Taxonomy" id="1289519"/>
    <lineage>
        <taxon>Bacteria</taxon>
        <taxon>Bacillati</taxon>
        <taxon>Bacillota</taxon>
        <taxon>Clostridia</taxon>
        <taxon>Eubacteriales</taxon>
        <taxon>Clostridiaceae</taxon>
        <taxon>Clostridium</taxon>
    </lineage>
</organism>
<dbReference type="OrthoDB" id="9772024at2"/>
<dbReference type="Pfam" id="PF01520">
    <property type="entry name" value="Amidase_3"/>
    <property type="match status" value="2"/>
</dbReference>
<dbReference type="InterPro" id="IPR032812">
    <property type="entry name" value="SbsA_Ig"/>
</dbReference>
<evidence type="ECO:0000313" key="5">
    <source>
        <dbReference type="Proteomes" id="UP000239706"/>
    </source>
</evidence>
<keyword evidence="1" id="KW-0732">Signal</keyword>
<dbReference type="Gene3D" id="2.60.40.1220">
    <property type="match status" value="1"/>
</dbReference>
<sequence length="596" mass="65191">MKGERIKSIAIFTFFLVAFLLLNMGEVKAASDYQIWPSKGKVEQNKTWIIKFNSELKRSSVNESNIYVTSENGQTIPMNIQIAEDNKTVQVSLKDNYKYEAGKSYFLIVTGNVQKLSGKSLSKPVKMKFTIKEDITPKLEDKDFVVCIDPGHGGNDSGITGPSGVMEKDVDLNVALKAGSILEQSGIRVVYTRKDDNINWGKDDMKSRFAISNIEYVDYVVSIHCNTAGNNDANGVETYYLSGNSKGEKLADNIQKKIVSYTGIRDRRIKTGSYPELTSINVPSTKVVLGFLNNPEEEKKLGSADIQNKYGEAIAAGIIRFKELEGVEESIKYVSVEDIMHNVTEGGKYTLPDKVKAKAKDGNIVEVPATWNNTSIDTSKTGTYVYKGTIDGYKGTVSLTLLVTPKVDSRYVVCIDPGHGGYDSGAVGPSKVKEKDVTLSVALKVGNILQSKGVKVVYTRANDSVSWPSVEVKDLQKRCDISNGAKANYFVAIHCNSNDVAAANGTETFYDSGSPDGQKLASYVQDKLIKELGTTNRGIKTAGFYVLKNTYCPAILTELEFISNPTGEKNLNNDAFQNKCAEAIANGILKALGLRV</sequence>
<dbReference type="SMART" id="SM00646">
    <property type="entry name" value="Ami_3"/>
    <property type="match status" value="2"/>
</dbReference>
<dbReference type="GO" id="GO:0008745">
    <property type="term" value="F:N-acetylmuramoyl-L-alanine amidase activity"/>
    <property type="evidence" value="ECO:0007669"/>
    <property type="project" value="UniProtKB-EC"/>
</dbReference>
<feature type="domain" description="MurNAc-LAA" evidence="3">
    <location>
        <begin position="209"/>
        <end position="319"/>
    </location>
</feature>
<proteinExistence type="predicted"/>
<dbReference type="RefSeq" id="WP_106062278.1">
    <property type="nucleotide sequence ID" value="NZ_PVXO01000002.1"/>
</dbReference>
<dbReference type="SUPFAM" id="SSF53187">
    <property type="entry name" value="Zn-dependent exopeptidases"/>
    <property type="match status" value="2"/>
</dbReference>